<dbReference type="EMBL" id="CP001672">
    <property type="protein sequence ID" value="ACT48471.1"/>
    <property type="molecule type" value="Genomic_DNA"/>
</dbReference>
<dbReference type="InterPro" id="IPR036909">
    <property type="entry name" value="Cyt_c-like_dom_sf"/>
</dbReference>
<comment type="PTM">
    <text evidence="6">Binds 1 heme c group covalently per subunit.</text>
</comment>
<keyword evidence="9" id="KW-1185">Reference proteome</keyword>
<evidence type="ECO:0000256" key="3">
    <source>
        <dbReference type="ARBA" id="ARBA00022723"/>
    </source>
</evidence>
<reference evidence="9" key="1">
    <citation type="submission" date="2009-07" db="EMBL/GenBank/DDBJ databases">
        <title>Complete sequence of Methylotenera mobilis JLW8.</title>
        <authorList>
            <consortium name="US DOE Joint Genome Institute"/>
            <person name="Lucas S."/>
            <person name="Copeland A."/>
            <person name="Lapidus A."/>
            <person name="Glavina del Rio T."/>
            <person name="Tice H."/>
            <person name="Bruce D."/>
            <person name="Goodwin L."/>
            <person name="Pitluck S."/>
            <person name="LaButti K.M."/>
            <person name="Clum A."/>
            <person name="Larimer F."/>
            <person name="Land M."/>
            <person name="Hauser L."/>
            <person name="Kyrpides N."/>
            <person name="Mikhailova N."/>
            <person name="Kayluzhnaya M."/>
            <person name="Chistoserdova L."/>
        </authorList>
    </citation>
    <scope>NUCLEOTIDE SEQUENCE [LARGE SCALE GENOMIC DNA]</scope>
    <source>
        <strain evidence="9">JLW8 / ATCC BAA-1282 / DSM 17540</strain>
    </source>
</reference>
<dbReference type="AlphaFoldDB" id="C6WX22"/>
<evidence type="ECO:0000256" key="6">
    <source>
        <dbReference type="PIRSR" id="PIRSR602324-1"/>
    </source>
</evidence>
<evidence type="ECO:0000256" key="2">
    <source>
        <dbReference type="ARBA" id="ARBA00022617"/>
    </source>
</evidence>
<dbReference type="eggNOG" id="COG4654">
    <property type="taxonomic scope" value="Bacteria"/>
</dbReference>
<protein>
    <submittedName>
        <fullName evidence="8">Cytochrome c class I</fullName>
    </submittedName>
</protein>
<name>C6WX22_METML</name>
<reference evidence="8 9" key="2">
    <citation type="journal article" date="2011" name="J. Bacteriol.">
        <title>Genomes of three methylotrophs from a single niche uncover genetic and metabolic divergence of Methylophilaceae.</title>
        <authorList>
            <person name="Lapidus A."/>
            <person name="Clum A."/>
            <person name="Labutti K."/>
            <person name="Kaluzhnaya M.G."/>
            <person name="Lim S."/>
            <person name="Beck D.A."/>
            <person name="Glavina Del Rio T."/>
            <person name="Nolan M."/>
            <person name="Mavromatis K."/>
            <person name="Huntemann M."/>
            <person name="Lucas S."/>
            <person name="Lidstrom M.E."/>
            <person name="Ivanova N."/>
            <person name="Chistoserdova L."/>
        </authorList>
    </citation>
    <scope>NUCLEOTIDE SEQUENCE [LARGE SCALE GENOMIC DNA]</scope>
    <source>
        <strain evidence="9">JLW8 / ATCC BAA-1282 / DSM 17540</strain>
    </source>
</reference>
<dbReference type="InterPro" id="IPR002324">
    <property type="entry name" value="Cyt_c_ID"/>
</dbReference>
<sequence>MGAQKNVRYTKTATHAALSTCFSYGYADFCHHAVIVTPTIKARNNLVEFFIMRSQLTVASEPSTAAHTSKKSFVSNIILAAALGLSAQLALADDAVPAGEALAQKGGCLMCHTMTKRNVGPAFKDVAAVYKGQDVEDKLINKIKKGGRGSWGVLPMPPNEGKLTDDEFREVVRWIRAM</sequence>
<dbReference type="GO" id="GO:0009055">
    <property type="term" value="F:electron transfer activity"/>
    <property type="evidence" value="ECO:0007669"/>
    <property type="project" value="InterPro"/>
</dbReference>
<dbReference type="GO" id="GO:0005506">
    <property type="term" value="F:iron ion binding"/>
    <property type="evidence" value="ECO:0007669"/>
    <property type="project" value="InterPro"/>
</dbReference>
<keyword evidence="2 6" id="KW-0349">Heme</keyword>
<keyword evidence="4" id="KW-0249">Electron transport</keyword>
<dbReference type="Gene3D" id="1.10.760.10">
    <property type="entry name" value="Cytochrome c-like domain"/>
    <property type="match status" value="1"/>
</dbReference>
<gene>
    <name evidence="8" type="ordered locus">Mmol_1567</name>
</gene>
<proteinExistence type="predicted"/>
<keyword evidence="3 6" id="KW-0479">Metal-binding</keyword>
<dbReference type="InterPro" id="IPR009056">
    <property type="entry name" value="Cyt_c-like_dom"/>
</dbReference>
<keyword evidence="1" id="KW-0813">Transport</keyword>
<dbReference type="HOGENOM" id="CLU_1508918_0_0_4"/>
<evidence type="ECO:0000313" key="9">
    <source>
        <dbReference type="Proteomes" id="UP000002742"/>
    </source>
</evidence>
<evidence type="ECO:0000256" key="4">
    <source>
        <dbReference type="ARBA" id="ARBA00022982"/>
    </source>
</evidence>
<evidence type="ECO:0000313" key="8">
    <source>
        <dbReference type="EMBL" id="ACT48471.1"/>
    </source>
</evidence>
<dbReference type="Pfam" id="PF13442">
    <property type="entry name" value="Cytochrome_CBB3"/>
    <property type="match status" value="1"/>
</dbReference>
<feature type="binding site" description="covalent" evidence="6">
    <location>
        <position position="156"/>
    </location>
    <ligand>
        <name>heme c</name>
        <dbReference type="ChEBI" id="CHEBI:61717"/>
    </ligand>
</feature>
<dbReference type="KEGG" id="mmb:Mmol_1567"/>
<dbReference type="PRINTS" id="PR00606">
    <property type="entry name" value="CYTCHROMECID"/>
</dbReference>
<dbReference type="Proteomes" id="UP000002742">
    <property type="component" value="Chromosome"/>
</dbReference>
<dbReference type="PROSITE" id="PS51007">
    <property type="entry name" value="CYTC"/>
    <property type="match status" value="1"/>
</dbReference>
<keyword evidence="5 6" id="KW-0408">Iron</keyword>
<feature type="domain" description="Cytochrome c" evidence="7">
    <location>
        <begin position="94"/>
        <end position="178"/>
    </location>
</feature>
<evidence type="ECO:0000259" key="7">
    <source>
        <dbReference type="PROSITE" id="PS51007"/>
    </source>
</evidence>
<dbReference type="SUPFAM" id="SSF46626">
    <property type="entry name" value="Cytochrome c"/>
    <property type="match status" value="1"/>
</dbReference>
<evidence type="ECO:0000256" key="5">
    <source>
        <dbReference type="ARBA" id="ARBA00023004"/>
    </source>
</evidence>
<dbReference type="STRING" id="583345.Mmol_1567"/>
<feature type="binding site" description="covalent" evidence="6">
    <location>
        <position position="112"/>
    </location>
    <ligand>
        <name>heme c</name>
        <dbReference type="ChEBI" id="CHEBI:61717"/>
    </ligand>
</feature>
<feature type="binding site" description="covalent" evidence="6">
    <location>
        <position position="108"/>
    </location>
    <ligand>
        <name>heme c</name>
        <dbReference type="ChEBI" id="CHEBI:61717"/>
    </ligand>
</feature>
<evidence type="ECO:0000256" key="1">
    <source>
        <dbReference type="ARBA" id="ARBA00022448"/>
    </source>
</evidence>
<organism evidence="8 9">
    <name type="scientific">Methylotenera mobilis (strain JLW8 / ATCC BAA-1282 / DSM 17540)</name>
    <dbReference type="NCBI Taxonomy" id="583345"/>
    <lineage>
        <taxon>Bacteria</taxon>
        <taxon>Pseudomonadati</taxon>
        <taxon>Pseudomonadota</taxon>
        <taxon>Betaproteobacteria</taxon>
        <taxon>Nitrosomonadales</taxon>
        <taxon>Methylophilaceae</taxon>
        <taxon>Methylotenera</taxon>
    </lineage>
</organism>
<dbReference type="GO" id="GO:0020037">
    <property type="term" value="F:heme binding"/>
    <property type="evidence" value="ECO:0007669"/>
    <property type="project" value="InterPro"/>
</dbReference>
<accession>C6WX22</accession>